<evidence type="ECO:0000313" key="2">
    <source>
        <dbReference type="Proteomes" id="UP000031971"/>
    </source>
</evidence>
<dbReference type="AlphaFoldDB" id="A0A0C2YWU1"/>
<reference evidence="1 2" key="1">
    <citation type="submission" date="2015-01" db="EMBL/GenBank/DDBJ databases">
        <title>Genome Sequence of Magnetospirillum magnetotacticum Strain MS-1.</title>
        <authorList>
            <person name="Marinov G.K."/>
            <person name="Smalley M.D."/>
            <person name="DeSalvo G."/>
        </authorList>
    </citation>
    <scope>NUCLEOTIDE SEQUENCE [LARGE SCALE GENOMIC DNA]</scope>
    <source>
        <strain evidence="1 2">MS-1</strain>
    </source>
</reference>
<name>A0A0C2YWU1_PARME</name>
<evidence type="ECO:0000313" key="1">
    <source>
        <dbReference type="EMBL" id="KIL99135.1"/>
    </source>
</evidence>
<proteinExistence type="predicted"/>
<gene>
    <name evidence="1" type="ORF">CCC_03353</name>
</gene>
<comment type="caution">
    <text evidence="1">The sequence shown here is derived from an EMBL/GenBank/DDBJ whole genome shotgun (WGS) entry which is preliminary data.</text>
</comment>
<protein>
    <submittedName>
        <fullName evidence="1">Uncharacterized protein</fullName>
    </submittedName>
</protein>
<sequence length="37" mass="4387">MPAVTPPHGRKPLFNIEEIFNWNHENDNRAEAPFIKR</sequence>
<dbReference type="Proteomes" id="UP000031971">
    <property type="component" value="Unassembled WGS sequence"/>
</dbReference>
<organism evidence="1 2">
    <name type="scientific">Paramagnetospirillum magnetotacticum MS-1</name>
    <dbReference type="NCBI Taxonomy" id="272627"/>
    <lineage>
        <taxon>Bacteria</taxon>
        <taxon>Pseudomonadati</taxon>
        <taxon>Pseudomonadota</taxon>
        <taxon>Alphaproteobacteria</taxon>
        <taxon>Rhodospirillales</taxon>
        <taxon>Magnetospirillaceae</taxon>
        <taxon>Paramagnetospirillum</taxon>
    </lineage>
</organism>
<accession>A0A0C2YWU1</accession>
<dbReference type="EMBL" id="JXSL01000025">
    <property type="protein sequence ID" value="KIL99135.1"/>
    <property type="molecule type" value="Genomic_DNA"/>
</dbReference>
<dbReference type="STRING" id="272627.CCC_03353"/>
<keyword evidence="2" id="KW-1185">Reference proteome</keyword>